<reference evidence="1 2" key="1">
    <citation type="submission" date="2016-06" db="EMBL/GenBank/DDBJ databases">
        <title>Three novel species with peptidoglycan cell walls form the new genus Lacunisphaera gen. nov. in the family Opitutaceae of the verrucomicrobial subdivision 4.</title>
        <authorList>
            <person name="Rast P."/>
            <person name="Gloeckner I."/>
            <person name="Jogler M."/>
            <person name="Boedeker C."/>
            <person name="Jeske O."/>
            <person name="Wiegand S."/>
            <person name="Reinhardt R."/>
            <person name="Schumann P."/>
            <person name="Rohde M."/>
            <person name="Spring S."/>
            <person name="Gloeckner F.O."/>
            <person name="Jogler C."/>
        </authorList>
    </citation>
    <scope>NUCLEOTIDE SEQUENCE [LARGE SCALE GENOMIC DNA]</scope>
    <source>
        <strain evidence="1 2">IG16b</strain>
    </source>
</reference>
<keyword evidence="2" id="KW-1185">Reference proteome</keyword>
<accession>A0A1D8AVE0</accession>
<evidence type="ECO:0008006" key="3">
    <source>
        <dbReference type="Google" id="ProtNLM"/>
    </source>
</evidence>
<evidence type="ECO:0000313" key="2">
    <source>
        <dbReference type="Proteomes" id="UP000095228"/>
    </source>
</evidence>
<organism evidence="1 2">
    <name type="scientific">Lacunisphaera limnophila</name>
    <dbReference type="NCBI Taxonomy" id="1838286"/>
    <lineage>
        <taxon>Bacteria</taxon>
        <taxon>Pseudomonadati</taxon>
        <taxon>Verrucomicrobiota</taxon>
        <taxon>Opitutia</taxon>
        <taxon>Opitutales</taxon>
        <taxon>Opitutaceae</taxon>
        <taxon>Lacunisphaera</taxon>
    </lineage>
</organism>
<dbReference type="STRING" id="1838286.Verru16b_01910"/>
<dbReference type="Proteomes" id="UP000095228">
    <property type="component" value="Chromosome"/>
</dbReference>
<dbReference type="RefSeq" id="WP_069962052.1">
    <property type="nucleotide sequence ID" value="NZ_CP016094.1"/>
</dbReference>
<dbReference type="OrthoDB" id="176332at2"/>
<proteinExistence type="predicted"/>
<sequence length="614" mass="67597">MPATLILTTSDPGLEAAWKKLLAPREPAVFARPSDLQRELLRPGARVWVSDLNDPRARLSTGHGTLVILVGEPHSHPFEQARQNRAARLFLSYEESRTRLGECVSLLEEIADKNSQLQSALERTRRSETPFPREVTAPAADAVESWEFLESALAHLDDRPRLLDEFRRAARYNLRSGKVLYFFRQFDGFVSDDESHRCEAAHPLVLWLEEHPAALDLNQWAGIDDPALDAPIRQQMVGWGARFIIPLHTHGQLLGWMALGPRADGAPYRETDKFRAVLHGRLLERCLERCASLEDYNQSLTTATLRAKYLSGSRLLTRAELSTTELPVEVRAVASEALHTQKTVTQPPRLPYRFRITAGPVPEIDGVWTVWEESAPEIERIAALLEQHRRELFRNLGLTLSHELSNPLVSLVTFVQLLGRGSNPPMGSPPAGNESTPAISGVSLARDVALTSEIAKLKLLNEHATLLSELAAPTAKAVNLNLLLSELATERSLTTRFVEEQLVLQLDAGLVKFAFGALLDAISANRPDEGLSHLILTLRAVGTGAQRQAVITIEGKRLELDGTLPLPAAGSTPNQGRLSVFLAREILRLHGGTLQAGPGLKGTDIQISLGSLRA</sequence>
<gene>
    <name evidence="1" type="ORF">Verru16b_01910</name>
</gene>
<dbReference type="AlphaFoldDB" id="A0A1D8AVE0"/>
<protein>
    <recommendedName>
        <fullName evidence="3">Histidine kinase</fullName>
    </recommendedName>
</protein>
<dbReference type="EMBL" id="CP016094">
    <property type="protein sequence ID" value="AOS44841.1"/>
    <property type="molecule type" value="Genomic_DNA"/>
</dbReference>
<dbReference type="KEGG" id="obg:Verru16b_01910"/>
<name>A0A1D8AVE0_9BACT</name>
<evidence type="ECO:0000313" key="1">
    <source>
        <dbReference type="EMBL" id="AOS44841.1"/>
    </source>
</evidence>